<dbReference type="EMBL" id="FUYC01000001">
    <property type="protein sequence ID" value="SKA71871.1"/>
    <property type="molecule type" value="Genomic_DNA"/>
</dbReference>
<gene>
    <name evidence="1" type="ORF">SAMN02745704_00227</name>
</gene>
<dbReference type="OrthoDB" id="9837591at2"/>
<dbReference type="Proteomes" id="UP000190027">
    <property type="component" value="Unassembled WGS sequence"/>
</dbReference>
<accession>A0A1T4W5A3</accession>
<protein>
    <submittedName>
        <fullName evidence="1">Uncharacterized protein</fullName>
    </submittedName>
</protein>
<reference evidence="1 2" key="1">
    <citation type="submission" date="2017-02" db="EMBL/GenBank/DDBJ databases">
        <authorList>
            <person name="Peterson S.W."/>
        </authorList>
    </citation>
    <scope>NUCLEOTIDE SEQUENCE [LARGE SCALE GENOMIC DNA]</scope>
    <source>
        <strain evidence="1 2">DSM 16080</strain>
    </source>
</reference>
<sequence length="191" mass="21377">MSSISIGSILYKIVFSFMTALALGVLPVWAEAGNTIPDSVDGIRMGAFLSDLEGLAFSRDMTLHDEVAGDSLIRYYVRSEPPAPIGGVVLDRLEFGFCDGYVCSIRGEAAGEAAYHSLRKYYSRQYGTENRRVLLYGSQWDRYCEEDWSRRGSGVRWVLCEHATDNCAVFSIRYDPQQNRTVLLLGDAFTE</sequence>
<evidence type="ECO:0000313" key="1">
    <source>
        <dbReference type="EMBL" id="SKA71871.1"/>
    </source>
</evidence>
<keyword evidence="2" id="KW-1185">Reference proteome</keyword>
<name>A0A1T4W5A3_9BACT</name>
<dbReference type="AlphaFoldDB" id="A0A1T4W5A3"/>
<dbReference type="RefSeq" id="WP_078715810.1">
    <property type="nucleotide sequence ID" value="NZ_FUYC01000001.1"/>
</dbReference>
<proteinExistence type="predicted"/>
<evidence type="ECO:0000313" key="2">
    <source>
        <dbReference type="Proteomes" id="UP000190027"/>
    </source>
</evidence>
<organism evidence="1 2">
    <name type="scientific">Paucidesulfovibrio gracilis DSM 16080</name>
    <dbReference type="NCBI Taxonomy" id="1121449"/>
    <lineage>
        <taxon>Bacteria</taxon>
        <taxon>Pseudomonadati</taxon>
        <taxon>Thermodesulfobacteriota</taxon>
        <taxon>Desulfovibrionia</taxon>
        <taxon>Desulfovibrionales</taxon>
        <taxon>Desulfovibrionaceae</taxon>
        <taxon>Paucidesulfovibrio</taxon>
    </lineage>
</organism>
<dbReference type="STRING" id="1121449.SAMN02745704_00227"/>